<name>A0ABT0IH19_9ACTN</name>
<keyword evidence="3" id="KW-1185">Reference proteome</keyword>
<evidence type="ECO:0000256" key="1">
    <source>
        <dbReference type="SAM" id="MobiDB-lite"/>
    </source>
</evidence>
<feature type="compositionally biased region" description="Low complexity" evidence="1">
    <location>
        <begin position="15"/>
        <end position="24"/>
    </location>
</feature>
<dbReference type="Proteomes" id="UP001522868">
    <property type="component" value="Unassembled WGS sequence"/>
</dbReference>
<proteinExistence type="predicted"/>
<evidence type="ECO:0000313" key="3">
    <source>
        <dbReference type="Proteomes" id="UP001522868"/>
    </source>
</evidence>
<gene>
    <name evidence="2" type="ORF">M1O15_24845</name>
</gene>
<comment type="caution">
    <text evidence="2">The sequence shown here is derived from an EMBL/GenBank/DDBJ whole genome shotgun (WGS) entry which is preliminary data.</text>
</comment>
<feature type="region of interest" description="Disordered" evidence="1">
    <location>
        <begin position="1"/>
        <end position="33"/>
    </location>
</feature>
<protein>
    <submittedName>
        <fullName evidence="2">Uncharacterized protein</fullName>
    </submittedName>
</protein>
<sequence>MRRAASGTSRPYPTAASWSSSGKPSSPPPADSYQYSWKHLADEHGFLTDQAIEPEADLLEAVPAEEFQQVVWNR</sequence>
<feature type="compositionally biased region" description="Polar residues" evidence="1">
    <location>
        <begin position="1"/>
        <end position="11"/>
    </location>
</feature>
<evidence type="ECO:0000313" key="2">
    <source>
        <dbReference type="EMBL" id="MCK8680565.1"/>
    </source>
</evidence>
<dbReference type="EMBL" id="JALPTH010000028">
    <property type="protein sequence ID" value="MCK8680565.1"/>
    <property type="molecule type" value="Genomic_DNA"/>
</dbReference>
<accession>A0ABT0IH19</accession>
<organism evidence="2 3">
    <name type="scientific">Streptomyces lichenis</name>
    <dbReference type="NCBI Taxonomy" id="2306967"/>
    <lineage>
        <taxon>Bacteria</taxon>
        <taxon>Bacillati</taxon>
        <taxon>Actinomycetota</taxon>
        <taxon>Actinomycetes</taxon>
        <taxon>Kitasatosporales</taxon>
        <taxon>Streptomycetaceae</taxon>
        <taxon>Streptomyces</taxon>
    </lineage>
</organism>
<dbReference type="RefSeq" id="WP_248636382.1">
    <property type="nucleotide sequence ID" value="NZ_JALPTH010000028.1"/>
</dbReference>
<reference evidence="2 3" key="1">
    <citation type="submission" date="2022-04" db="EMBL/GenBank/DDBJ databases">
        <title>Streptomyces sp. nov. LCR6-01 isolated from Lichen of Dirinaria sp.</title>
        <authorList>
            <person name="Kanchanasin P."/>
            <person name="Tanasupawat S."/>
            <person name="Phongsopitanun W."/>
        </authorList>
    </citation>
    <scope>NUCLEOTIDE SEQUENCE [LARGE SCALE GENOMIC DNA]</scope>
    <source>
        <strain evidence="2 3">LCR6-01</strain>
    </source>
</reference>